<comment type="caution">
    <text evidence="2">The sequence shown here is derived from an EMBL/GenBank/DDBJ whole genome shotgun (WGS) entry which is preliminary data.</text>
</comment>
<sequence length="81" mass="8792">PTRAPNLGGWESEGLASHYCGHFMSAAAMMYAHTRDPRLAVKIDYLLPRLAECQQANGRDDPEFAGYCAGIPNGKAGLRRA</sequence>
<feature type="domain" description="Non-reducing end beta-L-arabinofuranosidase-like GH127 catalytic" evidence="1">
    <location>
        <begin position="3"/>
        <end position="58"/>
    </location>
</feature>
<protein>
    <submittedName>
        <fullName evidence="2">Protein containing DUF1680</fullName>
    </submittedName>
</protein>
<feature type="non-terminal residue" evidence="2">
    <location>
        <position position="1"/>
    </location>
</feature>
<reference evidence="2" key="1">
    <citation type="submission" date="2013-08" db="EMBL/GenBank/DDBJ databases">
        <authorList>
            <person name="Mendez C."/>
            <person name="Richter M."/>
            <person name="Ferrer M."/>
            <person name="Sanchez J."/>
        </authorList>
    </citation>
    <scope>NUCLEOTIDE SEQUENCE</scope>
</reference>
<evidence type="ECO:0000313" key="2">
    <source>
        <dbReference type="EMBL" id="EQD68629.1"/>
    </source>
</evidence>
<reference evidence="2" key="2">
    <citation type="journal article" date="2014" name="ISME J.">
        <title>Microbial stratification in low pH oxic and suboxic macroscopic growths along an acid mine drainage.</title>
        <authorList>
            <person name="Mendez-Garcia C."/>
            <person name="Mesa V."/>
            <person name="Sprenger R.R."/>
            <person name="Richter M."/>
            <person name="Diez M.S."/>
            <person name="Solano J."/>
            <person name="Bargiela R."/>
            <person name="Golyshina O.V."/>
            <person name="Manteca A."/>
            <person name="Ramos J.L."/>
            <person name="Gallego J.R."/>
            <person name="Llorente I."/>
            <person name="Martins Dos Santos V.A."/>
            <person name="Jensen O.N."/>
            <person name="Pelaez A.I."/>
            <person name="Sanchez J."/>
            <person name="Ferrer M."/>
        </authorList>
    </citation>
    <scope>NUCLEOTIDE SEQUENCE</scope>
</reference>
<dbReference type="Pfam" id="PF07944">
    <property type="entry name" value="Beta-AFase-like_GH127_cat"/>
    <property type="match status" value="1"/>
</dbReference>
<proteinExistence type="predicted"/>
<dbReference type="InterPro" id="IPR012878">
    <property type="entry name" value="Beta-AFase-like_GH127_cat"/>
</dbReference>
<gene>
    <name evidence="2" type="ORF">B2A_00349</name>
</gene>
<feature type="non-terminal residue" evidence="2">
    <location>
        <position position="81"/>
    </location>
</feature>
<accession>T1CL85</accession>
<name>T1CL85_9ZZZZ</name>
<dbReference type="EMBL" id="AUZZ01000275">
    <property type="protein sequence ID" value="EQD68629.1"/>
    <property type="molecule type" value="Genomic_DNA"/>
</dbReference>
<organism evidence="2">
    <name type="scientific">mine drainage metagenome</name>
    <dbReference type="NCBI Taxonomy" id="410659"/>
    <lineage>
        <taxon>unclassified sequences</taxon>
        <taxon>metagenomes</taxon>
        <taxon>ecological metagenomes</taxon>
    </lineage>
</organism>
<evidence type="ECO:0000259" key="1">
    <source>
        <dbReference type="Pfam" id="PF07944"/>
    </source>
</evidence>
<dbReference type="AlphaFoldDB" id="T1CL85"/>